<organism evidence="2 3">
    <name type="scientific">Pythium oligandrum</name>
    <name type="common">Mycoparasitic fungus</name>
    <dbReference type="NCBI Taxonomy" id="41045"/>
    <lineage>
        <taxon>Eukaryota</taxon>
        <taxon>Sar</taxon>
        <taxon>Stramenopiles</taxon>
        <taxon>Oomycota</taxon>
        <taxon>Peronosporomycetes</taxon>
        <taxon>Pythiales</taxon>
        <taxon>Pythiaceae</taxon>
        <taxon>Pythium</taxon>
    </lineage>
</organism>
<feature type="region of interest" description="Disordered" evidence="1">
    <location>
        <begin position="153"/>
        <end position="187"/>
    </location>
</feature>
<evidence type="ECO:0000313" key="3">
    <source>
        <dbReference type="Proteomes" id="UP000794436"/>
    </source>
</evidence>
<reference evidence="2" key="1">
    <citation type="submission" date="2019-03" db="EMBL/GenBank/DDBJ databases">
        <title>Long read genome sequence of the mycoparasitic Pythium oligandrum ATCC 38472 isolated from sugarbeet rhizosphere.</title>
        <authorList>
            <person name="Gaulin E."/>
        </authorList>
    </citation>
    <scope>NUCLEOTIDE SEQUENCE</scope>
    <source>
        <strain evidence="2">ATCC 38472_TT</strain>
    </source>
</reference>
<name>A0A8K1CJ85_PYTOL</name>
<gene>
    <name evidence="2" type="ORF">Poli38472_011506</name>
</gene>
<accession>A0A8K1CJ85</accession>
<dbReference type="EMBL" id="SPLM01000039">
    <property type="protein sequence ID" value="TMW64626.1"/>
    <property type="molecule type" value="Genomic_DNA"/>
</dbReference>
<sequence>MALATVRHFGILFCRARGIMLGARQPLTLLSLSLWAATVTASSRLVPLRPASSLMPDWKEVSPRGVGIHLLNVDNAWVEDTTEDQSVAFALFPYSEAKRLEAKRQIEAYYDAARARLQKHDMGIKYSKTKYLVVKDAVTVCLKTVSAPVFEVSDEDEMEQTQSPVPTTDVPLPTTLPPTPEPSTDTPSPVVMSVFAEDLDAGIFPSSALYIEHNCKLKFRFSVLGGLPPVEYFTRAEPLVNFKQLKQWVAKQMRIFIRDAEEGRIQLDKDRSQVFQCIQAVLTSLESRNALGRATYYDLGAQIAACI</sequence>
<dbReference type="Proteomes" id="UP000794436">
    <property type="component" value="Unassembled WGS sequence"/>
</dbReference>
<feature type="compositionally biased region" description="Low complexity" evidence="1">
    <location>
        <begin position="164"/>
        <end position="173"/>
    </location>
</feature>
<evidence type="ECO:0000313" key="2">
    <source>
        <dbReference type="EMBL" id="TMW64626.1"/>
    </source>
</evidence>
<dbReference type="AlphaFoldDB" id="A0A8K1CJ85"/>
<protein>
    <submittedName>
        <fullName evidence="2">Uncharacterized protein</fullName>
    </submittedName>
</protein>
<keyword evidence="3" id="KW-1185">Reference proteome</keyword>
<proteinExistence type="predicted"/>
<evidence type="ECO:0000256" key="1">
    <source>
        <dbReference type="SAM" id="MobiDB-lite"/>
    </source>
</evidence>
<comment type="caution">
    <text evidence="2">The sequence shown here is derived from an EMBL/GenBank/DDBJ whole genome shotgun (WGS) entry which is preliminary data.</text>
</comment>